<sequence length="79" mass="8705">MLEVVKPVVLHVCDNPAPLEAIESVRARGRQNRDAPGVTGAKEVYRLIVRKPTEPSSNRHHRSAALEKANSKLALRNAD</sequence>
<dbReference type="EMBL" id="BSPC01000002">
    <property type="protein sequence ID" value="GLS17015.1"/>
    <property type="molecule type" value="Genomic_DNA"/>
</dbReference>
<feature type="region of interest" description="Disordered" evidence="1">
    <location>
        <begin position="50"/>
        <end position="79"/>
    </location>
</feature>
<accession>A0ABQ6CA82</accession>
<organism evidence="2 3">
    <name type="scientific">Labrys miyagiensis</name>
    <dbReference type="NCBI Taxonomy" id="346912"/>
    <lineage>
        <taxon>Bacteria</taxon>
        <taxon>Pseudomonadati</taxon>
        <taxon>Pseudomonadota</taxon>
        <taxon>Alphaproteobacteria</taxon>
        <taxon>Hyphomicrobiales</taxon>
        <taxon>Xanthobacteraceae</taxon>
        <taxon>Labrys</taxon>
    </lineage>
</organism>
<evidence type="ECO:0000313" key="3">
    <source>
        <dbReference type="Proteomes" id="UP001156882"/>
    </source>
</evidence>
<protein>
    <submittedName>
        <fullName evidence="2">Uncharacterized protein</fullName>
    </submittedName>
</protein>
<keyword evidence="3" id="KW-1185">Reference proteome</keyword>
<gene>
    <name evidence="2" type="ORF">GCM10007874_00300</name>
</gene>
<reference evidence="3" key="1">
    <citation type="journal article" date="2019" name="Int. J. Syst. Evol. Microbiol.">
        <title>The Global Catalogue of Microorganisms (GCM) 10K type strain sequencing project: providing services to taxonomists for standard genome sequencing and annotation.</title>
        <authorList>
            <consortium name="The Broad Institute Genomics Platform"/>
            <consortium name="The Broad Institute Genome Sequencing Center for Infectious Disease"/>
            <person name="Wu L."/>
            <person name="Ma J."/>
        </authorList>
    </citation>
    <scope>NUCLEOTIDE SEQUENCE [LARGE SCALE GENOMIC DNA]</scope>
    <source>
        <strain evidence="3">NBRC 101365</strain>
    </source>
</reference>
<name>A0ABQ6CA82_9HYPH</name>
<comment type="caution">
    <text evidence="2">The sequence shown here is derived from an EMBL/GenBank/DDBJ whole genome shotgun (WGS) entry which is preliminary data.</text>
</comment>
<evidence type="ECO:0000313" key="2">
    <source>
        <dbReference type="EMBL" id="GLS17015.1"/>
    </source>
</evidence>
<dbReference type="Proteomes" id="UP001156882">
    <property type="component" value="Unassembled WGS sequence"/>
</dbReference>
<evidence type="ECO:0000256" key="1">
    <source>
        <dbReference type="SAM" id="MobiDB-lite"/>
    </source>
</evidence>
<proteinExistence type="predicted"/>